<comment type="similarity">
    <text evidence="1">Belongs to the RutC family.</text>
</comment>
<dbReference type="GO" id="GO:0019239">
    <property type="term" value="F:deaminase activity"/>
    <property type="evidence" value="ECO:0007669"/>
    <property type="project" value="TreeGrafter"/>
</dbReference>
<dbReference type="EMBL" id="LNYL01000050">
    <property type="protein sequence ID" value="KTD24493.1"/>
    <property type="molecule type" value="Genomic_DNA"/>
</dbReference>
<dbReference type="InterPro" id="IPR019897">
    <property type="entry name" value="RidA_CS"/>
</dbReference>
<dbReference type="PROSITE" id="PS01094">
    <property type="entry name" value="UPF0076"/>
    <property type="match status" value="1"/>
</dbReference>
<protein>
    <submittedName>
        <fullName evidence="2">Endoribonuclease L-PSP</fullName>
    </submittedName>
</protein>
<dbReference type="InterPro" id="IPR006175">
    <property type="entry name" value="YjgF/YER057c/UK114"/>
</dbReference>
<gene>
    <name evidence="2" type="ORF">Lmac_2580</name>
</gene>
<sequence length="130" mass="14110">MQPIQTDLAPAAIGTYSQAIRCDNTVYLSGQIPLDPNTMQLCSDEIRMQINQVFDNLAAVCEAAGGGLADLVRITVYLTDLNHFPLINEAMTRYFTEPYPARAAIGVSALPRGAQIEIDGIMVLKSSHRG</sequence>
<dbReference type="STRING" id="466.Lmac_2580"/>
<accession>A0A0W0VWZ3</accession>
<dbReference type="PANTHER" id="PTHR11803">
    <property type="entry name" value="2-IMINOBUTANOATE/2-IMINOPROPANOATE DEAMINASE RIDA"/>
    <property type="match status" value="1"/>
</dbReference>
<dbReference type="InterPro" id="IPR035959">
    <property type="entry name" value="RutC-like_sf"/>
</dbReference>
<evidence type="ECO:0000313" key="2">
    <source>
        <dbReference type="EMBL" id="KTD24493.1"/>
    </source>
</evidence>
<dbReference type="PATRIC" id="fig|466.6.peg.2753"/>
<keyword evidence="3" id="KW-1185">Reference proteome</keyword>
<dbReference type="OrthoDB" id="9803101at2"/>
<dbReference type="Gene3D" id="3.30.1330.40">
    <property type="entry name" value="RutC-like"/>
    <property type="match status" value="1"/>
</dbReference>
<proteinExistence type="inferred from homology"/>
<dbReference type="NCBIfam" id="TIGR00004">
    <property type="entry name" value="Rid family detoxifying hydrolase"/>
    <property type="match status" value="1"/>
</dbReference>
<organism evidence="2 3">
    <name type="scientific">Legionella maceachernii</name>
    <dbReference type="NCBI Taxonomy" id="466"/>
    <lineage>
        <taxon>Bacteria</taxon>
        <taxon>Pseudomonadati</taxon>
        <taxon>Pseudomonadota</taxon>
        <taxon>Gammaproteobacteria</taxon>
        <taxon>Legionellales</taxon>
        <taxon>Legionellaceae</taxon>
        <taxon>Legionella</taxon>
    </lineage>
</organism>
<dbReference type="AlphaFoldDB" id="A0A0W0VWZ3"/>
<dbReference type="RefSeq" id="WP_058453273.1">
    <property type="nucleotide sequence ID" value="NZ_CAAAIB010000002.1"/>
</dbReference>
<dbReference type="Proteomes" id="UP000054908">
    <property type="component" value="Unassembled WGS sequence"/>
</dbReference>
<dbReference type="SUPFAM" id="SSF55298">
    <property type="entry name" value="YjgF-like"/>
    <property type="match status" value="1"/>
</dbReference>
<dbReference type="CDD" id="cd00448">
    <property type="entry name" value="YjgF_YER057c_UK114_family"/>
    <property type="match status" value="1"/>
</dbReference>
<evidence type="ECO:0000256" key="1">
    <source>
        <dbReference type="ARBA" id="ARBA00010552"/>
    </source>
</evidence>
<dbReference type="FunFam" id="3.30.1330.40:FF:000001">
    <property type="entry name" value="L-PSP family endoribonuclease"/>
    <property type="match status" value="1"/>
</dbReference>
<evidence type="ECO:0000313" key="3">
    <source>
        <dbReference type="Proteomes" id="UP000054908"/>
    </source>
</evidence>
<dbReference type="Pfam" id="PF01042">
    <property type="entry name" value="Ribonuc_L-PSP"/>
    <property type="match status" value="1"/>
</dbReference>
<reference evidence="2 3" key="1">
    <citation type="submission" date="2015-11" db="EMBL/GenBank/DDBJ databases">
        <title>Genomic analysis of 38 Legionella species identifies large and diverse effector repertoires.</title>
        <authorList>
            <person name="Burstein D."/>
            <person name="Amaro F."/>
            <person name="Zusman T."/>
            <person name="Lifshitz Z."/>
            <person name="Cohen O."/>
            <person name="Gilbert J.A."/>
            <person name="Pupko T."/>
            <person name="Shuman H.A."/>
            <person name="Segal G."/>
        </authorList>
    </citation>
    <scope>NUCLEOTIDE SEQUENCE [LARGE SCALE GENOMIC DNA]</scope>
    <source>
        <strain evidence="2 3">PX-1-G2-E2</strain>
    </source>
</reference>
<dbReference type="PANTHER" id="PTHR11803:SF39">
    <property type="entry name" value="2-IMINOBUTANOATE_2-IMINOPROPANOATE DEAMINASE"/>
    <property type="match status" value="1"/>
</dbReference>
<name>A0A0W0VWZ3_9GAMM</name>
<dbReference type="GO" id="GO:0005829">
    <property type="term" value="C:cytosol"/>
    <property type="evidence" value="ECO:0007669"/>
    <property type="project" value="TreeGrafter"/>
</dbReference>
<comment type="caution">
    <text evidence="2">The sequence shown here is derived from an EMBL/GenBank/DDBJ whole genome shotgun (WGS) entry which is preliminary data.</text>
</comment>
<dbReference type="InterPro" id="IPR006056">
    <property type="entry name" value="RidA"/>
</dbReference>